<organism evidence="8 9">
    <name type="scientific">Vanessa tameamea</name>
    <name type="common">Kamehameha butterfly</name>
    <dbReference type="NCBI Taxonomy" id="334116"/>
    <lineage>
        <taxon>Eukaryota</taxon>
        <taxon>Metazoa</taxon>
        <taxon>Ecdysozoa</taxon>
        <taxon>Arthropoda</taxon>
        <taxon>Hexapoda</taxon>
        <taxon>Insecta</taxon>
        <taxon>Pterygota</taxon>
        <taxon>Neoptera</taxon>
        <taxon>Endopterygota</taxon>
        <taxon>Lepidoptera</taxon>
        <taxon>Glossata</taxon>
        <taxon>Ditrysia</taxon>
        <taxon>Papilionoidea</taxon>
        <taxon>Nymphalidae</taxon>
        <taxon>Nymphalinae</taxon>
        <taxon>Vanessa</taxon>
    </lineage>
</organism>
<dbReference type="InterPro" id="IPR036570">
    <property type="entry name" value="HORMA_dom_sf"/>
</dbReference>
<dbReference type="InterPro" id="IPR011011">
    <property type="entry name" value="Znf_FYVE_PHD"/>
</dbReference>
<dbReference type="SUPFAM" id="SSF57903">
    <property type="entry name" value="FYVE/PHD zinc finger"/>
    <property type="match status" value="1"/>
</dbReference>
<keyword evidence="5" id="KW-0469">Meiosis</keyword>
<name>A0A8B8I437_VANTA</name>
<proteinExistence type="predicted"/>
<dbReference type="OMA" id="CAICKYW"/>
<dbReference type="AlphaFoldDB" id="A0A8B8I437"/>
<feature type="compositionally biased region" description="Basic residues" evidence="6">
    <location>
        <begin position="528"/>
        <end position="538"/>
    </location>
</feature>
<evidence type="ECO:0000256" key="2">
    <source>
        <dbReference type="ARBA" id="ARBA00004286"/>
    </source>
</evidence>
<dbReference type="PROSITE" id="PS50815">
    <property type="entry name" value="HORMA"/>
    <property type="match status" value="1"/>
</dbReference>
<dbReference type="GO" id="GO:0005694">
    <property type="term" value="C:chromosome"/>
    <property type="evidence" value="ECO:0007669"/>
    <property type="project" value="UniProtKB-SubCell"/>
</dbReference>
<dbReference type="GO" id="GO:0005634">
    <property type="term" value="C:nucleus"/>
    <property type="evidence" value="ECO:0007669"/>
    <property type="project" value="UniProtKB-SubCell"/>
</dbReference>
<dbReference type="OrthoDB" id="1928087at2759"/>
<evidence type="ECO:0000256" key="1">
    <source>
        <dbReference type="ARBA" id="ARBA00004123"/>
    </source>
</evidence>
<evidence type="ECO:0000256" key="6">
    <source>
        <dbReference type="SAM" id="MobiDB-lite"/>
    </source>
</evidence>
<feature type="domain" description="HORMA" evidence="7">
    <location>
        <begin position="28"/>
        <end position="234"/>
    </location>
</feature>
<gene>
    <name evidence="9" type="primary">LOC113397560</name>
</gene>
<keyword evidence="4" id="KW-0539">Nucleus</keyword>
<dbReference type="GeneID" id="113397560"/>
<reference evidence="8" key="1">
    <citation type="submission" date="2025-05" db="UniProtKB">
        <authorList>
            <consortium name="RefSeq"/>
        </authorList>
    </citation>
    <scope>NUCLEOTIDE SEQUENCE [LARGE SCALE GENOMIC DNA]</scope>
</reference>
<dbReference type="SUPFAM" id="SSF56019">
    <property type="entry name" value="The spindle assembly checkpoint protein mad2"/>
    <property type="match status" value="1"/>
</dbReference>
<protein>
    <submittedName>
        <fullName evidence="9">Uncharacterized protein LOC113397560</fullName>
    </submittedName>
</protein>
<reference evidence="9" key="2">
    <citation type="submission" date="2025-08" db="UniProtKB">
        <authorList>
            <consortium name="RefSeq"/>
        </authorList>
    </citation>
    <scope>IDENTIFICATION</scope>
    <source>
        <tissue evidence="9">Whole body</tissue>
    </source>
</reference>
<dbReference type="Proteomes" id="UP001652626">
    <property type="component" value="Chromosome 3"/>
</dbReference>
<dbReference type="InterPro" id="IPR051294">
    <property type="entry name" value="HORMA_MeioticProgression"/>
</dbReference>
<dbReference type="RefSeq" id="XP_026491755.2">
    <property type="nucleotide sequence ID" value="XM_026635970.2"/>
</dbReference>
<sequence length="538" mass="60917">MTATATPTNQAVSEWVKVFPRQATENYTSSLAFMKQLTVVAVSTITYLKNAFPEDSYMVESFGGVKLRILKKKCRDELAQFLSTALVQAFEAFDKKYLHQLALCFYEEECKLENLIEYHIFEYSYNDDGVTMNVHSKNRDNVKQSTKYTFENVRERTIHLIRACVVIMQACQNDLPSSYDVSLRLYYNEDAPADYQAPGYLSTNETEDHLDPTLSEAIKLGWVETPYHKLIARSYIKEQMRASHEAIPSQNAPVLSNEMELSGSGVRSENEIQLLCPCNKYDGSEPYNSRDLLTCYYCNAQQHAACFGVPRGGGRARRHCCAACHDADGTRTPTDTKLVSLTSKKRECLSIFRRTLDLCMDLPAIEVRDLTERFRVSDVNATKLMKLLHSHGIIRQDPDSDMHTSQKIIPEQLKAVMSKFFNTTEVNIVDRLLAETFESQVNVPDPVGEVLSPLEKVSLQNTSYISKVIDNPGSNKSTNEDSTVKQYSEAVRSNDRVEEPSTNPVEVFKKTGKRKLNDGDRPALRTGVRTKRARAIPK</sequence>
<evidence type="ECO:0000256" key="5">
    <source>
        <dbReference type="ARBA" id="ARBA00023254"/>
    </source>
</evidence>
<dbReference type="InterPro" id="IPR003511">
    <property type="entry name" value="HORMA_dom"/>
</dbReference>
<evidence type="ECO:0000313" key="8">
    <source>
        <dbReference type="Proteomes" id="UP001652626"/>
    </source>
</evidence>
<dbReference type="Gene3D" id="3.30.900.10">
    <property type="entry name" value="HORMA domain"/>
    <property type="match status" value="1"/>
</dbReference>
<accession>A0A8B8I437</accession>
<dbReference type="PANTHER" id="PTHR48225:SF7">
    <property type="entry name" value="MEIOSIS-SPECIFIC PROTEIN HOP1"/>
    <property type="match status" value="1"/>
</dbReference>
<evidence type="ECO:0000256" key="3">
    <source>
        <dbReference type="ARBA" id="ARBA00022454"/>
    </source>
</evidence>
<keyword evidence="3" id="KW-0158">Chromosome</keyword>
<evidence type="ECO:0000313" key="9">
    <source>
        <dbReference type="RefSeq" id="XP_026491755.2"/>
    </source>
</evidence>
<dbReference type="Pfam" id="PF02301">
    <property type="entry name" value="HORMA"/>
    <property type="match status" value="1"/>
</dbReference>
<dbReference type="GO" id="GO:0051321">
    <property type="term" value="P:meiotic cell cycle"/>
    <property type="evidence" value="ECO:0007669"/>
    <property type="project" value="UniProtKB-KW"/>
</dbReference>
<evidence type="ECO:0000259" key="7">
    <source>
        <dbReference type="PROSITE" id="PS50815"/>
    </source>
</evidence>
<keyword evidence="8" id="KW-1185">Reference proteome</keyword>
<feature type="region of interest" description="Disordered" evidence="6">
    <location>
        <begin position="470"/>
        <end position="538"/>
    </location>
</feature>
<evidence type="ECO:0000256" key="4">
    <source>
        <dbReference type="ARBA" id="ARBA00023242"/>
    </source>
</evidence>
<dbReference type="PANTHER" id="PTHR48225">
    <property type="entry name" value="HORMA DOMAIN-CONTAINING PROTEIN 1"/>
    <property type="match status" value="1"/>
</dbReference>
<comment type="subcellular location">
    <subcellularLocation>
        <location evidence="2">Chromosome</location>
    </subcellularLocation>
    <subcellularLocation>
        <location evidence="1">Nucleus</location>
    </subcellularLocation>
</comment>